<dbReference type="InterPro" id="IPR012292">
    <property type="entry name" value="Globin/Proto"/>
</dbReference>
<dbReference type="PANTHER" id="PTHR47768">
    <property type="entry name" value="GLOBIN RELATED-RELATED"/>
    <property type="match status" value="1"/>
</dbReference>
<dbReference type="Gene3D" id="1.10.490.10">
    <property type="entry name" value="Globins"/>
    <property type="match status" value="1"/>
</dbReference>
<feature type="non-terminal residue" evidence="4">
    <location>
        <position position="242"/>
    </location>
</feature>
<organism evidence="4 5">
    <name type="scientific">Pristionchus fissidentatus</name>
    <dbReference type="NCBI Taxonomy" id="1538716"/>
    <lineage>
        <taxon>Eukaryota</taxon>
        <taxon>Metazoa</taxon>
        <taxon>Ecdysozoa</taxon>
        <taxon>Nematoda</taxon>
        <taxon>Chromadorea</taxon>
        <taxon>Rhabditida</taxon>
        <taxon>Rhabditina</taxon>
        <taxon>Diplogasteromorpha</taxon>
        <taxon>Diplogasteroidea</taxon>
        <taxon>Neodiplogasteridae</taxon>
        <taxon>Pristionchus</taxon>
    </lineage>
</organism>
<feature type="non-terminal residue" evidence="4">
    <location>
        <position position="1"/>
    </location>
</feature>
<feature type="compositionally biased region" description="Basic and acidic residues" evidence="2">
    <location>
        <begin position="1"/>
        <end position="14"/>
    </location>
</feature>
<dbReference type="PROSITE" id="PS01033">
    <property type="entry name" value="GLOBIN"/>
    <property type="match status" value="1"/>
</dbReference>
<dbReference type="Proteomes" id="UP001432322">
    <property type="component" value="Unassembled WGS sequence"/>
</dbReference>
<feature type="region of interest" description="Disordered" evidence="2">
    <location>
        <begin position="60"/>
        <end position="79"/>
    </location>
</feature>
<evidence type="ECO:0000256" key="1">
    <source>
        <dbReference type="RuleBase" id="RU000356"/>
    </source>
</evidence>
<keyword evidence="1" id="KW-0408">Iron</keyword>
<dbReference type="GO" id="GO:0005344">
    <property type="term" value="F:oxygen carrier activity"/>
    <property type="evidence" value="ECO:0007669"/>
    <property type="project" value="UniProtKB-KW"/>
</dbReference>
<dbReference type="EMBL" id="BTSY01000001">
    <property type="protein sequence ID" value="GMT09800.1"/>
    <property type="molecule type" value="Genomic_DNA"/>
</dbReference>
<evidence type="ECO:0000313" key="4">
    <source>
        <dbReference type="EMBL" id="GMT09800.1"/>
    </source>
</evidence>
<dbReference type="InterPro" id="IPR000971">
    <property type="entry name" value="Globin"/>
</dbReference>
<feature type="compositionally biased region" description="Polar residues" evidence="2">
    <location>
        <begin position="43"/>
        <end position="53"/>
    </location>
</feature>
<sequence length="242" mass="27721">GFEETTNEKVERLFRLNKRNSRSRSLDTRQETQSTRAPRPVGGSQSAKFPKNASNRYATTRIRHPPEGPHVNKPSCQSGMAEEQKRILETCWVKASAKQIRKSTEDIFAEIVNHDRTLAVMFRLDDVPINRIRENQAFKKHAANFALVLDLVVKNIPDNVDSCCQALQALGGQHVSLRDRGFDTLYWDLFTDVFEHNPPATFKTEADREAWSAMILFILAQMKLGFRQVDRKPDRLSVTGFY</sequence>
<dbReference type="InterPro" id="IPR009050">
    <property type="entry name" value="Globin-like_sf"/>
</dbReference>
<keyword evidence="5" id="KW-1185">Reference proteome</keyword>
<dbReference type="SUPFAM" id="SSF46458">
    <property type="entry name" value="Globin-like"/>
    <property type="match status" value="1"/>
</dbReference>
<keyword evidence="1" id="KW-0813">Transport</keyword>
<dbReference type="CDD" id="cd01040">
    <property type="entry name" value="Mb-like"/>
    <property type="match status" value="1"/>
</dbReference>
<protein>
    <recommendedName>
        <fullName evidence="3">Globin domain-containing protein</fullName>
    </recommendedName>
</protein>
<dbReference type="GO" id="GO:0019825">
    <property type="term" value="F:oxygen binding"/>
    <property type="evidence" value="ECO:0007669"/>
    <property type="project" value="InterPro"/>
</dbReference>
<evidence type="ECO:0000259" key="3">
    <source>
        <dbReference type="PROSITE" id="PS01033"/>
    </source>
</evidence>
<evidence type="ECO:0000256" key="2">
    <source>
        <dbReference type="SAM" id="MobiDB-lite"/>
    </source>
</evidence>
<proteinExistence type="inferred from homology"/>
<feature type="region of interest" description="Disordered" evidence="2">
    <location>
        <begin position="1"/>
        <end position="53"/>
    </location>
</feature>
<dbReference type="InterPro" id="IPR053341">
    <property type="entry name" value="Oxidative_stress_globin-like"/>
</dbReference>
<comment type="similarity">
    <text evidence="1">Belongs to the globin family.</text>
</comment>
<dbReference type="GO" id="GO:0020037">
    <property type="term" value="F:heme binding"/>
    <property type="evidence" value="ECO:0007669"/>
    <property type="project" value="InterPro"/>
</dbReference>
<dbReference type="AlphaFoldDB" id="A0AAV5URJ8"/>
<keyword evidence="1" id="KW-0561">Oxygen transport</keyword>
<gene>
    <name evidence="4" type="ORF">PFISCL1PPCAC_1097</name>
</gene>
<keyword evidence="1" id="KW-0349">Heme</keyword>
<reference evidence="4" key="1">
    <citation type="submission" date="2023-10" db="EMBL/GenBank/DDBJ databases">
        <title>Genome assembly of Pristionchus species.</title>
        <authorList>
            <person name="Yoshida K."/>
            <person name="Sommer R.J."/>
        </authorList>
    </citation>
    <scope>NUCLEOTIDE SEQUENCE</scope>
    <source>
        <strain evidence="4">RS5133</strain>
    </source>
</reference>
<dbReference type="PANTHER" id="PTHR47768:SF2">
    <property type="entry name" value="GLOBIN-RELATED"/>
    <property type="match status" value="1"/>
</dbReference>
<accession>A0AAV5URJ8</accession>
<keyword evidence="1" id="KW-0479">Metal-binding</keyword>
<comment type="caution">
    <text evidence="4">The sequence shown here is derived from an EMBL/GenBank/DDBJ whole genome shotgun (WGS) entry which is preliminary data.</text>
</comment>
<name>A0AAV5URJ8_9BILA</name>
<dbReference type="Pfam" id="PF00042">
    <property type="entry name" value="Globin"/>
    <property type="match status" value="1"/>
</dbReference>
<dbReference type="InterPro" id="IPR044399">
    <property type="entry name" value="Mb-like_M"/>
</dbReference>
<feature type="domain" description="Globin" evidence="3">
    <location>
        <begin position="79"/>
        <end position="227"/>
    </location>
</feature>
<evidence type="ECO:0000313" key="5">
    <source>
        <dbReference type="Proteomes" id="UP001432322"/>
    </source>
</evidence>